<feature type="domain" description="Neprosin PEP catalytic" evidence="1">
    <location>
        <begin position="65"/>
        <end position="149"/>
    </location>
</feature>
<protein>
    <recommendedName>
        <fullName evidence="1">Neprosin PEP catalytic domain-containing protein</fullName>
    </recommendedName>
</protein>
<evidence type="ECO:0000259" key="1">
    <source>
        <dbReference type="PROSITE" id="PS52045"/>
    </source>
</evidence>
<accession>A0ABQ8B9L2</accession>
<evidence type="ECO:0000313" key="3">
    <source>
        <dbReference type="Proteomes" id="UP000824890"/>
    </source>
</evidence>
<feature type="non-terminal residue" evidence="2">
    <location>
        <position position="1"/>
    </location>
</feature>
<dbReference type="PANTHER" id="PTHR31589">
    <property type="entry name" value="PROTEIN, PUTATIVE (DUF239)-RELATED-RELATED"/>
    <property type="match status" value="1"/>
</dbReference>
<comment type="caution">
    <text evidence="2">The sequence shown here is derived from an EMBL/GenBank/DDBJ whole genome shotgun (WGS) entry which is preliminary data.</text>
</comment>
<organism evidence="2 3">
    <name type="scientific">Brassica napus</name>
    <name type="common">Rape</name>
    <dbReference type="NCBI Taxonomy" id="3708"/>
    <lineage>
        <taxon>Eukaryota</taxon>
        <taxon>Viridiplantae</taxon>
        <taxon>Streptophyta</taxon>
        <taxon>Embryophyta</taxon>
        <taxon>Tracheophyta</taxon>
        <taxon>Spermatophyta</taxon>
        <taxon>Magnoliopsida</taxon>
        <taxon>eudicotyledons</taxon>
        <taxon>Gunneridae</taxon>
        <taxon>Pentapetalae</taxon>
        <taxon>rosids</taxon>
        <taxon>malvids</taxon>
        <taxon>Brassicales</taxon>
        <taxon>Brassicaceae</taxon>
        <taxon>Brassiceae</taxon>
        <taxon>Brassica</taxon>
    </lineage>
</organism>
<gene>
    <name evidence="2" type="ORF">HID58_040896</name>
</gene>
<reference evidence="2 3" key="1">
    <citation type="submission" date="2021-05" db="EMBL/GenBank/DDBJ databases">
        <title>Genome Assembly of Synthetic Allotetraploid Brassica napus Reveals Homoeologous Exchanges between Subgenomes.</title>
        <authorList>
            <person name="Davis J.T."/>
        </authorList>
    </citation>
    <scope>NUCLEOTIDE SEQUENCE [LARGE SCALE GENOMIC DNA]</scope>
    <source>
        <strain evidence="3">cv. Da-Ae</strain>
        <tissue evidence="2">Seedling</tissue>
    </source>
</reference>
<dbReference type="Pfam" id="PF14365">
    <property type="entry name" value="Neprosin_AP"/>
    <property type="match status" value="1"/>
</dbReference>
<dbReference type="EMBL" id="JAGKQM010000011">
    <property type="protein sequence ID" value="KAH0901393.1"/>
    <property type="molecule type" value="Genomic_DNA"/>
</dbReference>
<dbReference type="PROSITE" id="PS52045">
    <property type="entry name" value="NEPROSIN_PEP_CD"/>
    <property type="match status" value="1"/>
</dbReference>
<evidence type="ECO:0000313" key="2">
    <source>
        <dbReference type="EMBL" id="KAH0901393.1"/>
    </source>
</evidence>
<dbReference type="InterPro" id="IPR004314">
    <property type="entry name" value="Neprosin"/>
</dbReference>
<dbReference type="InterPro" id="IPR053168">
    <property type="entry name" value="Glutamic_endopeptidase"/>
</dbReference>
<name>A0ABQ8B9L2_BRANA</name>
<dbReference type="Proteomes" id="UP000824890">
    <property type="component" value="Unassembled WGS sequence"/>
</dbReference>
<sequence length="149" mass="17167">EFEVKKHVNSLNKLVVKCVQFTTFDVINTPPDGDITDCVPITKRPAFDHHFLKDHMIQMKHRTVQFPKSSEPNLINQSAYMEGDKYYGAKATVNVWESKIQLKNKFSFSQIWLPGGSSRHNLNRIETGWRVHSVGNVSLYIYGDNNTRV</sequence>
<keyword evidence="3" id="KW-1185">Reference proteome</keyword>
<dbReference type="PANTHER" id="PTHR31589:SF24">
    <property type="entry name" value="OS07G0205500 PROTEIN"/>
    <property type="match status" value="1"/>
</dbReference>
<proteinExistence type="predicted"/>
<dbReference type="InterPro" id="IPR025521">
    <property type="entry name" value="Neprosin_propep"/>
</dbReference>